<protein>
    <recommendedName>
        <fullName evidence="3">F-box domain-containing protein</fullName>
    </recommendedName>
</protein>
<accession>J0LDX7</accession>
<proteinExistence type="predicted"/>
<dbReference type="AlphaFoldDB" id="J0LDX7"/>
<evidence type="ECO:0000313" key="2">
    <source>
        <dbReference type="Proteomes" id="UP000006514"/>
    </source>
</evidence>
<gene>
    <name evidence="1" type="ORF">AURDEDRAFT_176014</name>
</gene>
<dbReference type="KEGG" id="adl:AURDEDRAFT_176014"/>
<sequence>MQGQLADVNVPFSLEEYRCFSIFTGDQLPITASTESLRALTLHLPPWRFMKGGSVVTHIISAACTIAHRLRTLHLSVHPPGAILSLERVCALLRQCVALRDLELDFQQTPISPESLASILDSLPHGGAMLKSLSLVLSFGRGPTLELPRQACQLLANEIYARCDGMRGLRALRVLSSPLDDEWHAEPIARALEPFRQVSRMRRYVFSTGIAARRR</sequence>
<evidence type="ECO:0000313" key="1">
    <source>
        <dbReference type="EMBL" id="EJD34928.1"/>
    </source>
</evidence>
<dbReference type="Gene3D" id="3.80.10.10">
    <property type="entry name" value="Ribonuclease Inhibitor"/>
    <property type="match status" value="1"/>
</dbReference>
<dbReference type="EMBL" id="JH687913">
    <property type="protein sequence ID" value="EJD34928.1"/>
    <property type="molecule type" value="Genomic_DNA"/>
</dbReference>
<evidence type="ECO:0008006" key="3">
    <source>
        <dbReference type="Google" id="ProtNLM"/>
    </source>
</evidence>
<dbReference type="InParanoid" id="J0LDX7"/>
<name>J0LDX7_AURST</name>
<keyword evidence="2" id="KW-1185">Reference proteome</keyword>
<dbReference type="InterPro" id="IPR032675">
    <property type="entry name" value="LRR_dom_sf"/>
</dbReference>
<organism evidence="1 2">
    <name type="scientific">Auricularia subglabra (strain TFB-10046 / SS5)</name>
    <name type="common">White-rot fungus</name>
    <name type="synonym">Auricularia delicata (strain TFB10046)</name>
    <dbReference type="NCBI Taxonomy" id="717982"/>
    <lineage>
        <taxon>Eukaryota</taxon>
        <taxon>Fungi</taxon>
        <taxon>Dikarya</taxon>
        <taxon>Basidiomycota</taxon>
        <taxon>Agaricomycotina</taxon>
        <taxon>Agaricomycetes</taxon>
        <taxon>Auriculariales</taxon>
        <taxon>Auriculariaceae</taxon>
        <taxon>Auricularia</taxon>
    </lineage>
</organism>
<dbReference type="Proteomes" id="UP000006514">
    <property type="component" value="Unassembled WGS sequence"/>
</dbReference>
<reference evidence="2" key="1">
    <citation type="journal article" date="2012" name="Science">
        <title>The Paleozoic origin of enzymatic lignin decomposition reconstructed from 31 fungal genomes.</title>
        <authorList>
            <person name="Floudas D."/>
            <person name="Binder M."/>
            <person name="Riley R."/>
            <person name="Barry K."/>
            <person name="Blanchette R.A."/>
            <person name="Henrissat B."/>
            <person name="Martinez A.T."/>
            <person name="Otillar R."/>
            <person name="Spatafora J.W."/>
            <person name="Yadav J.S."/>
            <person name="Aerts A."/>
            <person name="Benoit I."/>
            <person name="Boyd A."/>
            <person name="Carlson A."/>
            <person name="Copeland A."/>
            <person name="Coutinho P.M."/>
            <person name="de Vries R.P."/>
            <person name="Ferreira P."/>
            <person name="Findley K."/>
            <person name="Foster B."/>
            <person name="Gaskell J."/>
            <person name="Glotzer D."/>
            <person name="Gorecki P."/>
            <person name="Heitman J."/>
            <person name="Hesse C."/>
            <person name="Hori C."/>
            <person name="Igarashi K."/>
            <person name="Jurgens J.A."/>
            <person name="Kallen N."/>
            <person name="Kersten P."/>
            <person name="Kohler A."/>
            <person name="Kuees U."/>
            <person name="Kumar T.K.A."/>
            <person name="Kuo A."/>
            <person name="LaButti K."/>
            <person name="Larrondo L.F."/>
            <person name="Lindquist E."/>
            <person name="Ling A."/>
            <person name="Lombard V."/>
            <person name="Lucas S."/>
            <person name="Lundell T."/>
            <person name="Martin R."/>
            <person name="McLaughlin D.J."/>
            <person name="Morgenstern I."/>
            <person name="Morin E."/>
            <person name="Murat C."/>
            <person name="Nagy L.G."/>
            <person name="Nolan M."/>
            <person name="Ohm R.A."/>
            <person name="Patyshakuliyeva A."/>
            <person name="Rokas A."/>
            <person name="Ruiz-Duenas F.J."/>
            <person name="Sabat G."/>
            <person name="Salamov A."/>
            <person name="Samejima M."/>
            <person name="Schmutz J."/>
            <person name="Slot J.C."/>
            <person name="St John F."/>
            <person name="Stenlid J."/>
            <person name="Sun H."/>
            <person name="Sun S."/>
            <person name="Syed K."/>
            <person name="Tsang A."/>
            <person name="Wiebenga A."/>
            <person name="Young D."/>
            <person name="Pisabarro A."/>
            <person name="Eastwood D.C."/>
            <person name="Martin F."/>
            <person name="Cullen D."/>
            <person name="Grigoriev I.V."/>
            <person name="Hibbett D.S."/>
        </authorList>
    </citation>
    <scope>NUCLEOTIDE SEQUENCE [LARGE SCALE GENOMIC DNA]</scope>
    <source>
        <strain evidence="2">TFB10046</strain>
    </source>
</reference>